<evidence type="ECO:0000313" key="2">
    <source>
        <dbReference type="EMBL" id="ELK36370.1"/>
    </source>
</evidence>
<sequence>MTVWAQGWVLSQDSGMKVSGLSITLLVLQGVPGEAGAPGLVGPRPARPPSSTAACSPGLPLRSPLPCLFWGSTPSLLPNCSLVSLPQGERGFPGERGSPGAQGLQGPRGLPGTPGTDGPKVSEAGPAGRALWAGLGGLLRVEEEGREGGVGDEGERRSGQRRKRRKGASGRWDPGGGAAHHTLLLSPSP</sequence>
<dbReference type="EMBL" id="KB101600">
    <property type="protein sequence ID" value="ELK36370.1"/>
    <property type="molecule type" value="Genomic_DNA"/>
</dbReference>
<name>L5MDN2_MYODS</name>
<dbReference type="GO" id="GO:0005581">
    <property type="term" value="C:collagen trimer"/>
    <property type="evidence" value="ECO:0007669"/>
    <property type="project" value="UniProtKB-KW"/>
</dbReference>
<protein>
    <submittedName>
        <fullName evidence="2">Collagen alpha-1(II) chain</fullName>
    </submittedName>
</protein>
<proteinExistence type="predicted"/>
<evidence type="ECO:0000256" key="1">
    <source>
        <dbReference type="SAM" id="MobiDB-lite"/>
    </source>
</evidence>
<keyword evidence="2" id="KW-0176">Collagen</keyword>
<reference evidence="3" key="1">
    <citation type="journal article" date="2013" name="Science">
        <title>Comparative analysis of bat genomes provides insight into the evolution of flight and immunity.</title>
        <authorList>
            <person name="Zhang G."/>
            <person name="Cowled C."/>
            <person name="Shi Z."/>
            <person name="Huang Z."/>
            <person name="Bishop-Lilly K.A."/>
            <person name="Fang X."/>
            <person name="Wynne J.W."/>
            <person name="Xiong Z."/>
            <person name="Baker M.L."/>
            <person name="Zhao W."/>
            <person name="Tachedjian M."/>
            <person name="Zhu Y."/>
            <person name="Zhou P."/>
            <person name="Jiang X."/>
            <person name="Ng J."/>
            <person name="Yang L."/>
            <person name="Wu L."/>
            <person name="Xiao J."/>
            <person name="Feng Y."/>
            <person name="Chen Y."/>
            <person name="Sun X."/>
            <person name="Zhang Y."/>
            <person name="Marsh G.A."/>
            <person name="Crameri G."/>
            <person name="Broder C.C."/>
            <person name="Frey K.G."/>
            <person name="Wang L.F."/>
            <person name="Wang J."/>
        </authorList>
    </citation>
    <scope>NUCLEOTIDE SEQUENCE [LARGE SCALE GENOMIC DNA]</scope>
</reference>
<feature type="region of interest" description="Disordered" evidence="1">
    <location>
        <begin position="88"/>
        <end position="127"/>
    </location>
</feature>
<feature type="region of interest" description="Disordered" evidence="1">
    <location>
        <begin position="140"/>
        <end position="189"/>
    </location>
</feature>
<keyword evidence="3" id="KW-1185">Reference proteome</keyword>
<feature type="compositionally biased region" description="Basic and acidic residues" evidence="1">
    <location>
        <begin position="140"/>
        <end position="158"/>
    </location>
</feature>
<evidence type="ECO:0000313" key="3">
    <source>
        <dbReference type="Proteomes" id="UP000010556"/>
    </source>
</evidence>
<dbReference type="AlphaFoldDB" id="L5MDN2"/>
<gene>
    <name evidence="2" type="ORF">MDA_GLEAN10022500</name>
</gene>
<feature type="compositionally biased region" description="Basic residues" evidence="1">
    <location>
        <begin position="159"/>
        <end position="168"/>
    </location>
</feature>
<dbReference type="Proteomes" id="UP000010556">
    <property type="component" value="Unassembled WGS sequence"/>
</dbReference>
<organism evidence="2 3">
    <name type="scientific">Myotis davidii</name>
    <name type="common">David's myotis</name>
    <dbReference type="NCBI Taxonomy" id="225400"/>
    <lineage>
        <taxon>Eukaryota</taxon>
        <taxon>Metazoa</taxon>
        <taxon>Chordata</taxon>
        <taxon>Craniata</taxon>
        <taxon>Vertebrata</taxon>
        <taxon>Euteleostomi</taxon>
        <taxon>Mammalia</taxon>
        <taxon>Eutheria</taxon>
        <taxon>Laurasiatheria</taxon>
        <taxon>Chiroptera</taxon>
        <taxon>Yangochiroptera</taxon>
        <taxon>Vespertilionidae</taxon>
        <taxon>Myotis</taxon>
    </lineage>
</organism>
<accession>L5MDN2</accession>